<sequence length="89" mass="10231">MGTRCAAHTLQLAVWDALRSSQIVTLIDKIRTMCRAFRSPIASEYLQVSVERVFSNLKYILSVLRGNLDSHVTDDILVMRCNNLFMRQE</sequence>
<evidence type="ECO:0000313" key="2">
    <source>
        <dbReference type="Proteomes" id="UP000078492"/>
    </source>
</evidence>
<proteinExistence type="predicted"/>
<keyword evidence="2" id="KW-1185">Reference proteome</keyword>
<reference evidence="1 2" key="1">
    <citation type="submission" date="2015-09" db="EMBL/GenBank/DDBJ databases">
        <title>Trachymyrmex cornetzi WGS genome.</title>
        <authorList>
            <person name="Nygaard S."/>
            <person name="Hu H."/>
            <person name="Boomsma J."/>
            <person name="Zhang G."/>
        </authorList>
    </citation>
    <scope>NUCLEOTIDE SEQUENCE [LARGE SCALE GENOMIC DNA]</scope>
    <source>
        <strain evidence="1">Tcor2-1</strain>
        <tissue evidence="1">Whole body</tissue>
    </source>
</reference>
<dbReference type="AlphaFoldDB" id="A0A151IXR5"/>
<gene>
    <name evidence="1" type="ORF">ALC57_14788</name>
</gene>
<accession>A0A151IXR5</accession>
<name>A0A151IXR5_9HYME</name>
<organism evidence="1 2">
    <name type="scientific">Trachymyrmex cornetzi</name>
    <dbReference type="NCBI Taxonomy" id="471704"/>
    <lineage>
        <taxon>Eukaryota</taxon>
        <taxon>Metazoa</taxon>
        <taxon>Ecdysozoa</taxon>
        <taxon>Arthropoda</taxon>
        <taxon>Hexapoda</taxon>
        <taxon>Insecta</taxon>
        <taxon>Pterygota</taxon>
        <taxon>Neoptera</taxon>
        <taxon>Endopterygota</taxon>
        <taxon>Hymenoptera</taxon>
        <taxon>Apocrita</taxon>
        <taxon>Aculeata</taxon>
        <taxon>Formicoidea</taxon>
        <taxon>Formicidae</taxon>
        <taxon>Myrmicinae</taxon>
        <taxon>Trachymyrmex</taxon>
    </lineage>
</organism>
<dbReference type="EMBL" id="KQ980795">
    <property type="protein sequence ID" value="KYN13013.1"/>
    <property type="molecule type" value="Genomic_DNA"/>
</dbReference>
<protein>
    <submittedName>
        <fullName evidence="1">Uncharacterized protein</fullName>
    </submittedName>
</protein>
<evidence type="ECO:0000313" key="1">
    <source>
        <dbReference type="EMBL" id="KYN13013.1"/>
    </source>
</evidence>
<dbReference type="Proteomes" id="UP000078492">
    <property type="component" value="Unassembled WGS sequence"/>
</dbReference>